<accession>A0A3B0V6T2</accession>
<name>A0A3B0V6T2_9ZZZZ</name>
<gene>
    <name evidence="1" type="ORF">MNBD_DELTA04-1268</name>
</gene>
<dbReference type="PANTHER" id="PTHR35866">
    <property type="entry name" value="PUTATIVE-RELATED"/>
    <property type="match status" value="1"/>
</dbReference>
<dbReference type="EMBL" id="UOEY01000006">
    <property type="protein sequence ID" value="VAW34442.1"/>
    <property type="molecule type" value="Genomic_DNA"/>
</dbReference>
<protein>
    <recommendedName>
        <fullName evidence="2">Fe-S-cluster oxidoreductase</fullName>
    </recommendedName>
</protein>
<dbReference type="AlphaFoldDB" id="A0A3B0V6T2"/>
<evidence type="ECO:0000313" key="1">
    <source>
        <dbReference type="EMBL" id="VAW34442.1"/>
    </source>
</evidence>
<evidence type="ECO:0008006" key="2">
    <source>
        <dbReference type="Google" id="ProtNLM"/>
    </source>
</evidence>
<organism evidence="1">
    <name type="scientific">hydrothermal vent metagenome</name>
    <dbReference type="NCBI Taxonomy" id="652676"/>
    <lineage>
        <taxon>unclassified sequences</taxon>
        <taxon>metagenomes</taxon>
        <taxon>ecological metagenomes</taxon>
    </lineage>
</organism>
<reference evidence="1" key="1">
    <citation type="submission" date="2018-06" db="EMBL/GenBank/DDBJ databases">
        <authorList>
            <person name="Zhirakovskaya E."/>
        </authorList>
    </citation>
    <scope>NUCLEOTIDE SEQUENCE</scope>
</reference>
<dbReference type="PANTHER" id="PTHR35866:SF1">
    <property type="entry name" value="YKGJ FAMILY CYSTEINE CLUSTER PROTEIN"/>
    <property type="match status" value="1"/>
</dbReference>
<dbReference type="InterPro" id="IPR005358">
    <property type="entry name" value="Puta_zinc/iron-chelating_dom"/>
</dbReference>
<proteinExistence type="predicted"/>
<dbReference type="Pfam" id="PF03692">
    <property type="entry name" value="CxxCxxCC"/>
    <property type="match status" value="1"/>
</dbReference>
<sequence length="143" mass="16675">MTNGKQRKNYRLADIFVCARCGYCCQGETTVSLDQDDQQRMIDRLGMPREVVREKYWRVTGSVVQMRIVDGHCIFYDEREGCTVHDGRPWRCGQWPLHPSILTDKHNLATIRQSCPGLNQELGYDEFCSILQQLLEEQAKMIF</sequence>